<reference evidence="1 2" key="1">
    <citation type="submission" date="2023-07" db="EMBL/GenBank/DDBJ databases">
        <title>Genomic Encyclopedia of Type Strains, Phase IV (KMG-IV): sequencing the most valuable type-strain genomes for metagenomic binning, comparative biology and taxonomic classification.</title>
        <authorList>
            <person name="Goeker M."/>
        </authorList>
    </citation>
    <scope>NUCLEOTIDE SEQUENCE [LARGE SCALE GENOMIC DNA]</scope>
    <source>
        <strain evidence="1 2">DSM 1400</strain>
    </source>
</reference>
<dbReference type="InterPro" id="IPR014198">
    <property type="entry name" value="Spore_III_AB"/>
</dbReference>
<comment type="caution">
    <text evidence="1">The sequence shown here is derived from an EMBL/GenBank/DDBJ whole genome shotgun (WGS) entry which is preliminary data.</text>
</comment>
<proteinExistence type="predicted"/>
<organism evidence="1 2">
    <name type="scientific">Hathewaya limosa</name>
    <name type="common">Clostridium limosum</name>
    <dbReference type="NCBI Taxonomy" id="1536"/>
    <lineage>
        <taxon>Bacteria</taxon>
        <taxon>Bacillati</taxon>
        <taxon>Bacillota</taxon>
        <taxon>Clostridia</taxon>
        <taxon>Eubacteriales</taxon>
        <taxon>Clostridiaceae</taxon>
        <taxon>Hathewaya</taxon>
    </lineage>
</organism>
<dbReference type="NCBIfam" id="TIGR02833">
    <property type="entry name" value="spore_III_AB"/>
    <property type="match status" value="1"/>
</dbReference>
<dbReference type="Proteomes" id="UP001224418">
    <property type="component" value="Unassembled WGS sequence"/>
</dbReference>
<dbReference type="EMBL" id="JAUSWN010000011">
    <property type="protein sequence ID" value="MDQ0479810.1"/>
    <property type="molecule type" value="Genomic_DNA"/>
</dbReference>
<dbReference type="Pfam" id="PF09548">
    <property type="entry name" value="Spore_III_AB"/>
    <property type="match status" value="1"/>
</dbReference>
<dbReference type="RefSeq" id="WP_111941846.1">
    <property type="nucleotide sequence ID" value="NZ_BAAACJ010000001.1"/>
</dbReference>
<keyword evidence="2" id="KW-1185">Reference proteome</keyword>
<gene>
    <name evidence="1" type="ORF">QOZ93_001552</name>
</gene>
<evidence type="ECO:0000313" key="2">
    <source>
        <dbReference type="Proteomes" id="UP001224418"/>
    </source>
</evidence>
<accession>A0ABU0JRT6</accession>
<dbReference type="PIRSF" id="PIRSF021435">
    <property type="entry name" value="SpoIIIAB"/>
    <property type="match status" value="1"/>
</dbReference>
<sequence>MIKFIGCVMIISGFGAIGFKYAKMLSNRVKELKSLEKAVMILESEITYIYTPVPEAFTKIGEKVEGIVGEIFLNAAKFLSDNTCEEVYESIKISADDCKNNTYLEEKDLEILYDLSKVLGQWDIESHKSIFKLTKKNLDSQIVEATEKENKQGKMFKALGISFGICICILLL</sequence>
<evidence type="ECO:0000313" key="1">
    <source>
        <dbReference type="EMBL" id="MDQ0479810.1"/>
    </source>
</evidence>
<protein>
    <submittedName>
        <fullName evidence="1">Stage III sporulation protein AB</fullName>
    </submittedName>
</protein>
<name>A0ABU0JRT6_HATLI</name>